<accession>A0A5N5I9Z5</accession>
<keyword evidence="1" id="KW-0418">Kinase</keyword>
<proteinExistence type="predicted"/>
<protein>
    <submittedName>
        <fullName evidence="1">Inactive receptor kinase</fullName>
    </submittedName>
</protein>
<keyword evidence="1" id="KW-0675">Receptor</keyword>
<dbReference type="EMBL" id="SMOL01000004">
    <property type="protein sequence ID" value="KAB2637005.1"/>
    <property type="molecule type" value="Genomic_DNA"/>
</dbReference>
<evidence type="ECO:0000313" key="1">
    <source>
        <dbReference type="EMBL" id="KAB2637005.1"/>
    </source>
</evidence>
<dbReference type="AlphaFoldDB" id="A0A5N5I9Z5"/>
<keyword evidence="2" id="KW-1185">Reference proteome</keyword>
<sequence>MQEDEVTALKDRRCRGVVVEVGLGFEGKEGNDIGGWEEEVWRWRWEWIICAGWMACMNGREGKCGI</sequence>
<dbReference type="Proteomes" id="UP000327157">
    <property type="component" value="Chromosome 5"/>
</dbReference>
<name>A0A5N5I9Z5_9ROSA</name>
<reference evidence="1 2" key="1">
    <citation type="submission" date="2019-09" db="EMBL/GenBank/DDBJ databases">
        <authorList>
            <person name="Ou C."/>
        </authorList>
    </citation>
    <scope>NUCLEOTIDE SEQUENCE [LARGE SCALE GENOMIC DNA]</scope>
    <source>
        <strain evidence="1">S2</strain>
        <tissue evidence="1">Leaf</tissue>
    </source>
</reference>
<comment type="caution">
    <text evidence="1">The sequence shown here is derived from an EMBL/GenBank/DDBJ whole genome shotgun (WGS) entry which is preliminary data.</text>
</comment>
<dbReference type="GO" id="GO:0016301">
    <property type="term" value="F:kinase activity"/>
    <property type="evidence" value="ECO:0007669"/>
    <property type="project" value="UniProtKB-KW"/>
</dbReference>
<gene>
    <name evidence="1" type="ORF">D8674_027539</name>
</gene>
<keyword evidence="1" id="KW-0808">Transferase</keyword>
<reference evidence="1 2" key="3">
    <citation type="submission" date="2019-11" db="EMBL/GenBank/DDBJ databases">
        <title>A de novo genome assembly of a pear dwarfing rootstock.</title>
        <authorList>
            <person name="Wang F."/>
            <person name="Wang J."/>
            <person name="Li S."/>
            <person name="Zhang Y."/>
            <person name="Fang M."/>
            <person name="Ma L."/>
            <person name="Zhao Y."/>
            <person name="Jiang S."/>
        </authorList>
    </citation>
    <scope>NUCLEOTIDE SEQUENCE [LARGE SCALE GENOMIC DNA]</scope>
    <source>
        <strain evidence="1">S2</strain>
        <tissue evidence="1">Leaf</tissue>
    </source>
</reference>
<reference evidence="2" key="2">
    <citation type="submission" date="2019-10" db="EMBL/GenBank/DDBJ databases">
        <title>A de novo genome assembly of a pear dwarfing rootstock.</title>
        <authorList>
            <person name="Wang F."/>
            <person name="Wang J."/>
            <person name="Li S."/>
            <person name="Zhang Y."/>
            <person name="Fang M."/>
            <person name="Ma L."/>
            <person name="Zhao Y."/>
            <person name="Jiang S."/>
        </authorList>
    </citation>
    <scope>NUCLEOTIDE SEQUENCE [LARGE SCALE GENOMIC DNA]</scope>
</reference>
<organism evidence="1 2">
    <name type="scientific">Pyrus ussuriensis x Pyrus communis</name>
    <dbReference type="NCBI Taxonomy" id="2448454"/>
    <lineage>
        <taxon>Eukaryota</taxon>
        <taxon>Viridiplantae</taxon>
        <taxon>Streptophyta</taxon>
        <taxon>Embryophyta</taxon>
        <taxon>Tracheophyta</taxon>
        <taxon>Spermatophyta</taxon>
        <taxon>Magnoliopsida</taxon>
        <taxon>eudicotyledons</taxon>
        <taxon>Gunneridae</taxon>
        <taxon>Pentapetalae</taxon>
        <taxon>rosids</taxon>
        <taxon>fabids</taxon>
        <taxon>Rosales</taxon>
        <taxon>Rosaceae</taxon>
        <taxon>Amygdaloideae</taxon>
        <taxon>Maleae</taxon>
        <taxon>Pyrus</taxon>
    </lineage>
</organism>
<evidence type="ECO:0000313" key="2">
    <source>
        <dbReference type="Proteomes" id="UP000327157"/>
    </source>
</evidence>